<evidence type="ECO:0000313" key="1">
    <source>
        <dbReference type="EMBL" id="UXD22056.1"/>
    </source>
</evidence>
<dbReference type="Proteomes" id="UP001063698">
    <property type="component" value="Chromosome"/>
</dbReference>
<dbReference type="AlphaFoldDB" id="A0A977KAK1"/>
<dbReference type="KEGG" id="ipc:IPA_01215"/>
<reference evidence="1" key="1">
    <citation type="submission" date="2013-11" db="EMBL/GenBank/DDBJ databases">
        <title>Comparative genomics of Ignicoccus.</title>
        <authorList>
            <person name="Podar M."/>
        </authorList>
    </citation>
    <scope>NUCLEOTIDE SEQUENCE</scope>
    <source>
        <strain evidence="1">DSM 13166</strain>
    </source>
</reference>
<evidence type="ECO:0000313" key="2">
    <source>
        <dbReference type="Proteomes" id="UP001063698"/>
    </source>
</evidence>
<sequence length="40" mass="4510">MLATYSLIFSVLSIIAIDFPSLVIAIEIYMSPYIFNPFVP</sequence>
<accession>A0A977KAK1</accession>
<protein>
    <submittedName>
        <fullName evidence="1">Uncharacterized protein</fullName>
    </submittedName>
</protein>
<gene>
    <name evidence="1" type="ORF">IPA_01215</name>
</gene>
<name>A0A977KAK1_9CREN</name>
<dbReference type="EMBL" id="CP006868">
    <property type="protein sequence ID" value="UXD22056.1"/>
    <property type="molecule type" value="Genomic_DNA"/>
</dbReference>
<organism evidence="1 2">
    <name type="scientific">Ignicoccus pacificus DSM 13166</name>
    <dbReference type="NCBI Taxonomy" id="940294"/>
    <lineage>
        <taxon>Archaea</taxon>
        <taxon>Thermoproteota</taxon>
        <taxon>Thermoprotei</taxon>
        <taxon>Desulfurococcales</taxon>
        <taxon>Desulfurococcaceae</taxon>
        <taxon>Ignicoccus</taxon>
    </lineage>
</organism>
<proteinExistence type="predicted"/>
<keyword evidence="2" id="KW-1185">Reference proteome</keyword>